<dbReference type="InterPro" id="IPR032387">
    <property type="entry name" value="ACAS_N"/>
</dbReference>
<dbReference type="Proteomes" id="UP000095210">
    <property type="component" value="Chromosome"/>
</dbReference>
<evidence type="ECO:0000256" key="2">
    <source>
        <dbReference type="ARBA" id="ARBA00022598"/>
    </source>
</evidence>
<dbReference type="Pfam" id="PF00501">
    <property type="entry name" value="AMP-binding"/>
    <property type="match status" value="1"/>
</dbReference>
<feature type="domain" description="AMP-dependent synthetase/ligase" evidence="5">
    <location>
        <begin position="116"/>
        <end position="492"/>
    </location>
</feature>
<dbReference type="PANTHER" id="PTHR42921">
    <property type="entry name" value="ACETOACETYL-COA SYNTHETASE"/>
    <property type="match status" value="1"/>
</dbReference>
<keyword evidence="3" id="KW-0547">Nucleotide-binding</keyword>
<dbReference type="SUPFAM" id="SSF56801">
    <property type="entry name" value="Acetyl-CoA synthetase-like"/>
    <property type="match status" value="1"/>
</dbReference>
<dbReference type="InterPro" id="IPR045851">
    <property type="entry name" value="AMP-bd_C_sf"/>
</dbReference>
<dbReference type="EMBL" id="CP014859">
    <property type="protein sequence ID" value="AOS61004.1"/>
    <property type="molecule type" value="Genomic_DNA"/>
</dbReference>
<dbReference type="Gene3D" id="3.40.50.12780">
    <property type="entry name" value="N-terminal domain of ligase-like"/>
    <property type="match status" value="1"/>
</dbReference>
<dbReference type="NCBIfam" id="NF002937">
    <property type="entry name" value="PRK03584.1"/>
    <property type="match status" value="1"/>
</dbReference>
<keyword evidence="4" id="KW-0067">ATP-binding</keyword>
<dbReference type="GO" id="GO:0030729">
    <property type="term" value="F:acetoacetate-CoA ligase activity"/>
    <property type="evidence" value="ECO:0007669"/>
    <property type="project" value="UniProtKB-EC"/>
</dbReference>
<dbReference type="NCBIfam" id="TIGR01217">
    <property type="entry name" value="ac_ac_CoA_syn"/>
    <property type="match status" value="1"/>
</dbReference>
<evidence type="ECO:0000259" key="6">
    <source>
        <dbReference type="Pfam" id="PF16177"/>
    </source>
</evidence>
<dbReference type="Gene3D" id="3.30.300.30">
    <property type="match status" value="1"/>
</dbReference>
<evidence type="ECO:0000256" key="3">
    <source>
        <dbReference type="ARBA" id="ARBA00022741"/>
    </source>
</evidence>
<evidence type="ECO:0000313" key="7">
    <source>
        <dbReference type="EMBL" id="AOS61004.1"/>
    </source>
</evidence>
<gene>
    <name evidence="7" type="ORF">TL08_00785</name>
</gene>
<dbReference type="InterPro" id="IPR020845">
    <property type="entry name" value="AMP-binding_CS"/>
</dbReference>
<evidence type="ECO:0000259" key="5">
    <source>
        <dbReference type="Pfam" id="PF00501"/>
    </source>
</evidence>
<dbReference type="PROSITE" id="PS00455">
    <property type="entry name" value="AMP_BINDING"/>
    <property type="match status" value="1"/>
</dbReference>
<keyword evidence="8" id="KW-1185">Reference proteome</keyword>
<dbReference type="PANTHER" id="PTHR42921:SF1">
    <property type="entry name" value="ACETOACETYL-COA SYNTHETASE"/>
    <property type="match status" value="1"/>
</dbReference>
<proteinExistence type="inferred from homology"/>
<dbReference type="InterPro" id="IPR005914">
    <property type="entry name" value="Acac_CoA_synth"/>
</dbReference>
<keyword evidence="2 7" id="KW-0436">Ligase</keyword>
<organism evidence="7 8">
    <name type="scientific">Actinoalloteichus hymeniacidonis</name>
    <dbReference type="NCBI Taxonomy" id="340345"/>
    <lineage>
        <taxon>Bacteria</taxon>
        <taxon>Bacillati</taxon>
        <taxon>Actinomycetota</taxon>
        <taxon>Actinomycetes</taxon>
        <taxon>Pseudonocardiales</taxon>
        <taxon>Pseudonocardiaceae</taxon>
        <taxon>Actinoalloteichus</taxon>
    </lineage>
</organism>
<reference evidence="8" key="1">
    <citation type="submission" date="2016-03" db="EMBL/GenBank/DDBJ databases">
        <title>Complete genome sequence of the type strain Actinoalloteichus hymeniacidonis DSM 45092.</title>
        <authorList>
            <person name="Schaffert L."/>
            <person name="Albersmeier A."/>
            <person name="Winkler A."/>
            <person name="Kalinowski J."/>
            <person name="Zotchev S."/>
            <person name="Ruckert C."/>
        </authorList>
    </citation>
    <scope>NUCLEOTIDE SEQUENCE [LARGE SCALE GENOMIC DNA]</scope>
    <source>
        <strain evidence="8">HPA177(T) (DSM 45092(T))</strain>
    </source>
</reference>
<name>A0AAC9MWE1_9PSEU</name>
<sequence>MAGDEAVPRMLWQPDPRPALPTTMTRYRQWLEREWSTIGEGRSIPEDPDALHRWSVTDLAGFWSSVARFFEVRFHRAPDEELPRGALPTATMPGTRWFPGATVNYAEHALRRGPGKQNQDLAIVDTREDGRIERYTFGELRIHVAAIRAYLVDLGVGKGDRVVGLLPNSAHAVVALLAAASLGAVWSSCSPDFGVRAVVDRFRQIEPTVLIAVDGYQYGGRFVDVRPTIARLRAEIPSLRGTVLVQRVDPQATLPNQPHRVVTWLDALQHHWGSRLHFESVAFDHPLWVLYSSGTTGLPKGIVHGHGGILLEHLKALGLHSDLGPGQRFLWYTTTGWMMWNYLVSGLLVGSTIVLYDGSPAYPEPARLWELAEDHRVTYLGTSAAYLQSCVKKALHPVEQFGLHRLRVLGSTGAPLSAEGFDWVAEEFGPGVQLASVSGGTDLCTAFLGASPDRPVWSGELSGPLLGASVEAYDESGQPVYDEVGELVLTEPMPSMPVAFWNDPDGSRLTSAYFEDFPGVWRHGDWIRRTPRGSCVIYGRSDSTLNRGGVRMGTAEFYRVVEQDSDVLDSLVIDTSGVGEPVGRLLCFLVLAEGAVRDEVVDRLCGGLRRELSPRHVPDLFAVVGSVPRTLNGKKCEVPVKKILAGTPVERAVSRAALSNPEALEPFIRWAQDGSSQATALEATVSAADGPAGSA</sequence>
<protein>
    <submittedName>
        <fullName evidence="7">Acetoacetyl-CoA synthase</fullName>
        <ecNumber evidence="7">6.2.1.16</ecNumber>
    </submittedName>
</protein>
<dbReference type="KEGG" id="ahm:TL08_00785"/>
<dbReference type="InterPro" id="IPR042099">
    <property type="entry name" value="ANL_N_sf"/>
</dbReference>
<evidence type="ECO:0000256" key="1">
    <source>
        <dbReference type="ARBA" id="ARBA00006432"/>
    </source>
</evidence>
<dbReference type="Pfam" id="PF16177">
    <property type="entry name" value="ACAS_N"/>
    <property type="match status" value="1"/>
</dbReference>
<comment type="similarity">
    <text evidence="1">Belongs to the ATP-dependent AMP-binding enzyme family.</text>
</comment>
<accession>A0AAC9MWE1</accession>
<evidence type="ECO:0000313" key="8">
    <source>
        <dbReference type="Proteomes" id="UP000095210"/>
    </source>
</evidence>
<dbReference type="GO" id="GO:0006629">
    <property type="term" value="P:lipid metabolic process"/>
    <property type="evidence" value="ECO:0007669"/>
    <property type="project" value="InterPro"/>
</dbReference>
<feature type="domain" description="Acetyl-coenzyme A synthetase N-terminal" evidence="6">
    <location>
        <begin position="50"/>
        <end position="109"/>
    </location>
</feature>
<dbReference type="EC" id="6.2.1.16" evidence="7"/>
<dbReference type="InterPro" id="IPR000873">
    <property type="entry name" value="AMP-dep_synth/lig_dom"/>
</dbReference>
<dbReference type="GO" id="GO:0005524">
    <property type="term" value="F:ATP binding"/>
    <property type="evidence" value="ECO:0007669"/>
    <property type="project" value="UniProtKB-KW"/>
</dbReference>
<evidence type="ECO:0000256" key="4">
    <source>
        <dbReference type="ARBA" id="ARBA00022840"/>
    </source>
</evidence>
<dbReference type="AlphaFoldDB" id="A0AAC9MWE1"/>